<name>A0A2I1GFB2_9GLOM</name>
<proteinExistence type="predicted"/>
<dbReference type="VEuPathDB" id="FungiDB:FUN_006100"/>
<dbReference type="Proteomes" id="UP000234323">
    <property type="component" value="Unassembled WGS sequence"/>
</dbReference>
<gene>
    <name evidence="2" type="ORF">RhiirA4_516426</name>
</gene>
<evidence type="ECO:0000313" key="2">
    <source>
        <dbReference type="EMBL" id="PKY45334.1"/>
    </source>
</evidence>
<sequence length="441" mass="50819">MPPRRKQVKANNPTSKRNTRSTKKETTKLQDSNIQLSEEGLETQEIFNNNDSISIQEKDNNVTCVIKQNLESESLSKSNDNDNNKLESSFISLLSEKIKSGDLEHALKLLSKKKLKEIGPFRLDLSSIRSYEDEQPGLNQLSPTINQFPKNYYNLDSNEDEHPKISHRDLITKNKVNKKTRFQEIIINNQVQTDKFKTTQGNINDQQVQLNKNGKHYNNDDDVCEDISWQKNKDCHLSSETSAIGLTREHLSNNKEVIGITSEHVSDMCDEMKVMFMRSRNPGSDAVTDVAKILLPEQGKNTETIKFLKGRGLEYMAQHRSRFNSDLSFYAEEYIKINSIDSVPSEDEISLYITNDFFKDIFFTQLAIIKQEELFETPTIINPLKKFLKEAFLLHLKYEITRSNNPNMDNYYTLQQVKELDHLTNDSSIFLLFLSGPLSVT</sequence>
<accession>A0A2I1GFB2</accession>
<dbReference type="VEuPathDB" id="FungiDB:RhiirFUN_002834"/>
<protein>
    <submittedName>
        <fullName evidence="2">Uncharacterized protein</fullName>
    </submittedName>
</protein>
<dbReference type="EMBL" id="LLXI01000377">
    <property type="protein sequence ID" value="PKY45334.1"/>
    <property type="molecule type" value="Genomic_DNA"/>
</dbReference>
<reference evidence="2 3" key="1">
    <citation type="submission" date="2015-10" db="EMBL/GenBank/DDBJ databases">
        <title>Genome analyses suggest a sexual origin of heterokaryosis in a supposedly ancient asexual fungus.</title>
        <authorList>
            <person name="Ropars J."/>
            <person name="Sedzielewska K."/>
            <person name="Noel J."/>
            <person name="Charron P."/>
            <person name="Farinelli L."/>
            <person name="Marton T."/>
            <person name="Kruger M."/>
            <person name="Pelin A."/>
            <person name="Brachmann A."/>
            <person name="Corradi N."/>
        </authorList>
    </citation>
    <scope>NUCLEOTIDE SEQUENCE [LARGE SCALE GENOMIC DNA]</scope>
    <source>
        <strain evidence="2 3">A4</strain>
    </source>
</reference>
<dbReference type="VEuPathDB" id="FungiDB:RhiirA1_459578"/>
<comment type="caution">
    <text evidence="2">The sequence shown here is derived from an EMBL/GenBank/DDBJ whole genome shotgun (WGS) entry which is preliminary data.</text>
</comment>
<evidence type="ECO:0000313" key="3">
    <source>
        <dbReference type="Proteomes" id="UP000234323"/>
    </source>
</evidence>
<feature type="region of interest" description="Disordered" evidence="1">
    <location>
        <begin position="1"/>
        <end position="31"/>
    </location>
</feature>
<evidence type="ECO:0000256" key="1">
    <source>
        <dbReference type="SAM" id="MobiDB-lite"/>
    </source>
</evidence>
<dbReference type="AlphaFoldDB" id="A0A2I1GFB2"/>
<organism evidence="2 3">
    <name type="scientific">Rhizophagus irregularis</name>
    <dbReference type="NCBI Taxonomy" id="588596"/>
    <lineage>
        <taxon>Eukaryota</taxon>
        <taxon>Fungi</taxon>
        <taxon>Fungi incertae sedis</taxon>
        <taxon>Mucoromycota</taxon>
        <taxon>Glomeromycotina</taxon>
        <taxon>Glomeromycetes</taxon>
        <taxon>Glomerales</taxon>
        <taxon>Glomeraceae</taxon>
        <taxon>Rhizophagus</taxon>
    </lineage>
</organism>
<keyword evidence="3" id="KW-1185">Reference proteome</keyword>